<feature type="region of interest" description="Disordered" evidence="1">
    <location>
        <begin position="159"/>
        <end position="271"/>
    </location>
</feature>
<dbReference type="EMBL" id="BGZK01000022">
    <property type="protein sequence ID" value="GBP06423.1"/>
    <property type="molecule type" value="Genomic_DNA"/>
</dbReference>
<reference evidence="2 3" key="1">
    <citation type="journal article" date="2019" name="Commun. Biol.">
        <title>The bagworm genome reveals a unique fibroin gene that provides high tensile strength.</title>
        <authorList>
            <person name="Kono N."/>
            <person name="Nakamura H."/>
            <person name="Ohtoshi R."/>
            <person name="Tomita M."/>
            <person name="Numata K."/>
            <person name="Arakawa K."/>
        </authorList>
    </citation>
    <scope>NUCLEOTIDE SEQUENCE [LARGE SCALE GENOMIC DNA]</scope>
</reference>
<organism evidence="2 3">
    <name type="scientific">Eumeta variegata</name>
    <name type="common">Bagworm moth</name>
    <name type="synonym">Eumeta japonica</name>
    <dbReference type="NCBI Taxonomy" id="151549"/>
    <lineage>
        <taxon>Eukaryota</taxon>
        <taxon>Metazoa</taxon>
        <taxon>Ecdysozoa</taxon>
        <taxon>Arthropoda</taxon>
        <taxon>Hexapoda</taxon>
        <taxon>Insecta</taxon>
        <taxon>Pterygota</taxon>
        <taxon>Neoptera</taxon>
        <taxon>Endopterygota</taxon>
        <taxon>Lepidoptera</taxon>
        <taxon>Glossata</taxon>
        <taxon>Ditrysia</taxon>
        <taxon>Tineoidea</taxon>
        <taxon>Psychidae</taxon>
        <taxon>Oiketicinae</taxon>
        <taxon>Eumeta</taxon>
    </lineage>
</organism>
<gene>
    <name evidence="2" type="ORF">EVAR_4567_1</name>
</gene>
<proteinExistence type="predicted"/>
<evidence type="ECO:0000313" key="3">
    <source>
        <dbReference type="Proteomes" id="UP000299102"/>
    </source>
</evidence>
<keyword evidence="3" id="KW-1185">Reference proteome</keyword>
<feature type="compositionally biased region" description="Polar residues" evidence="1">
    <location>
        <begin position="185"/>
        <end position="206"/>
    </location>
</feature>
<feature type="compositionally biased region" description="Polar residues" evidence="1">
    <location>
        <begin position="221"/>
        <end position="230"/>
    </location>
</feature>
<sequence length="271" mass="30590">MQQFRIPTLSDKNQGDIFIFIRSRIGRGLDAKSYRRRIGWYNCTRKPYDRSEYRHKSSRNNKFSRYLENCSRTLVANLNRTSRSWGRGGEEGLGHVQPAHCIIRRQLRAAEFHALSSKALTISKRKIKSAPRMIACFFFVFGHKIPKLSLHTTNGAVGRTQRDKHQGSARSGHTHTCPKAKSRRVQSGTNGKACTISPTSKNNPPLTKSRPRSGTVGNFHGPTTATSIATRRNRHRRGRPTLGSAPTKLMVQSFRPRDDSDDFRQSASSVT</sequence>
<feature type="compositionally biased region" description="Basic and acidic residues" evidence="1">
    <location>
        <begin position="255"/>
        <end position="264"/>
    </location>
</feature>
<accession>A0A4C1SW08</accession>
<comment type="caution">
    <text evidence="2">The sequence shown here is derived from an EMBL/GenBank/DDBJ whole genome shotgun (WGS) entry which is preliminary data.</text>
</comment>
<evidence type="ECO:0000256" key="1">
    <source>
        <dbReference type="SAM" id="MobiDB-lite"/>
    </source>
</evidence>
<feature type="compositionally biased region" description="Basic residues" evidence="1">
    <location>
        <begin position="172"/>
        <end position="184"/>
    </location>
</feature>
<dbReference type="AlphaFoldDB" id="A0A4C1SW08"/>
<evidence type="ECO:0000313" key="2">
    <source>
        <dbReference type="EMBL" id="GBP06423.1"/>
    </source>
</evidence>
<name>A0A4C1SW08_EUMVA</name>
<dbReference type="Proteomes" id="UP000299102">
    <property type="component" value="Unassembled WGS sequence"/>
</dbReference>
<protein>
    <submittedName>
        <fullName evidence="2">Uncharacterized protein</fullName>
    </submittedName>
</protein>